<keyword evidence="3" id="KW-1185">Reference proteome</keyword>
<evidence type="ECO:0000313" key="3">
    <source>
        <dbReference type="Proteomes" id="UP001159363"/>
    </source>
</evidence>
<name>A0ABQ9IA46_9NEOP</name>
<comment type="caution">
    <text evidence="2">The sequence shown here is derived from an EMBL/GenBank/DDBJ whole genome shotgun (WGS) entry which is preliminary data.</text>
</comment>
<sequence>MGSGQLMTLYHSLRSAVYSNAPDTNVYSNAPDTNVYSNAPDTNCKGGGKREIREKTRRPVASFGTVPTCENPGATPPGNEPSLHRREESGLSLTPPQPLQHCTQFLTCTTAKTTFNLSYSDDRVLHVRRYRGNRNLAACIVERHSGQTPSVMAWGAIVYNMRSLLLRIGGNLISNHYIRNVLEYEALPLLTCWCRNEVAVPVLHREETVLDEMAATDRCRPA</sequence>
<feature type="region of interest" description="Disordered" evidence="1">
    <location>
        <begin position="63"/>
        <end position="94"/>
    </location>
</feature>
<dbReference type="EMBL" id="JARBHB010000002">
    <property type="protein sequence ID" value="KAJ8893539.1"/>
    <property type="molecule type" value="Genomic_DNA"/>
</dbReference>
<proteinExistence type="predicted"/>
<gene>
    <name evidence="2" type="ORF">PR048_006137</name>
</gene>
<dbReference type="Proteomes" id="UP001159363">
    <property type="component" value="Chromosome 2"/>
</dbReference>
<organism evidence="2 3">
    <name type="scientific">Dryococelus australis</name>
    <dbReference type="NCBI Taxonomy" id="614101"/>
    <lineage>
        <taxon>Eukaryota</taxon>
        <taxon>Metazoa</taxon>
        <taxon>Ecdysozoa</taxon>
        <taxon>Arthropoda</taxon>
        <taxon>Hexapoda</taxon>
        <taxon>Insecta</taxon>
        <taxon>Pterygota</taxon>
        <taxon>Neoptera</taxon>
        <taxon>Polyneoptera</taxon>
        <taxon>Phasmatodea</taxon>
        <taxon>Verophasmatodea</taxon>
        <taxon>Anareolatae</taxon>
        <taxon>Phasmatidae</taxon>
        <taxon>Eurycanthinae</taxon>
        <taxon>Dryococelus</taxon>
    </lineage>
</organism>
<evidence type="ECO:0000256" key="1">
    <source>
        <dbReference type="SAM" id="MobiDB-lite"/>
    </source>
</evidence>
<dbReference type="InterPro" id="IPR036397">
    <property type="entry name" value="RNaseH_sf"/>
</dbReference>
<evidence type="ECO:0000313" key="2">
    <source>
        <dbReference type="EMBL" id="KAJ8893539.1"/>
    </source>
</evidence>
<protein>
    <submittedName>
        <fullName evidence="2">Uncharacterized protein</fullName>
    </submittedName>
</protein>
<accession>A0ABQ9IA46</accession>
<reference evidence="2 3" key="1">
    <citation type="submission" date="2023-02" db="EMBL/GenBank/DDBJ databases">
        <title>LHISI_Scaffold_Assembly.</title>
        <authorList>
            <person name="Stuart O.P."/>
            <person name="Cleave R."/>
            <person name="Magrath M.J.L."/>
            <person name="Mikheyev A.S."/>
        </authorList>
    </citation>
    <scope>NUCLEOTIDE SEQUENCE [LARGE SCALE GENOMIC DNA]</scope>
    <source>
        <strain evidence="2">Daus_M_001</strain>
        <tissue evidence="2">Leg muscle</tissue>
    </source>
</reference>
<dbReference type="Gene3D" id="3.30.420.10">
    <property type="entry name" value="Ribonuclease H-like superfamily/Ribonuclease H"/>
    <property type="match status" value="1"/>
</dbReference>